<name>A0A942TDH0_9BACI</name>
<dbReference type="GO" id="GO:0008237">
    <property type="term" value="F:metallopeptidase activity"/>
    <property type="evidence" value="ECO:0007669"/>
    <property type="project" value="UniProtKB-KW"/>
</dbReference>
<dbReference type="Proteomes" id="UP000681414">
    <property type="component" value="Unassembled WGS sequence"/>
</dbReference>
<feature type="transmembrane region" description="Helical" evidence="1">
    <location>
        <begin position="172"/>
        <end position="197"/>
    </location>
</feature>
<accession>A0A942TDH0</accession>
<proteinExistence type="predicted"/>
<evidence type="ECO:0000256" key="1">
    <source>
        <dbReference type="SAM" id="Phobius"/>
    </source>
</evidence>
<keyword evidence="2" id="KW-0482">Metalloprotease</keyword>
<comment type="caution">
    <text evidence="2">The sequence shown here is derived from an EMBL/GenBank/DDBJ whole genome shotgun (WGS) entry which is preliminary data.</text>
</comment>
<feature type="transmembrane region" description="Helical" evidence="1">
    <location>
        <begin position="232"/>
        <end position="251"/>
    </location>
</feature>
<dbReference type="EMBL" id="JAGYPG010000002">
    <property type="protein sequence ID" value="MBS4195926.1"/>
    <property type="molecule type" value="Genomic_DNA"/>
</dbReference>
<gene>
    <name evidence="2" type="ORF">KHA97_12735</name>
</gene>
<keyword evidence="2" id="KW-0645">Protease</keyword>
<dbReference type="InterPro" id="IPR011397">
    <property type="entry name" value="YhfC"/>
</dbReference>
<keyword evidence="1" id="KW-0472">Membrane</keyword>
<dbReference type="Pfam" id="PF10086">
    <property type="entry name" value="YhfC"/>
    <property type="match status" value="1"/>
</dbReference>
<sequence length="265" mass="29724">MVSSATIVSMILSFIIAVGTPIFLLIFFKKRYKISLIVLLVGMVTFFLFANVLEGLLHSYILVWNKSTKQFFENPWLFMLYGGLMAGIFEETGRYIMMKFALKKYRKWKDGLAFGLGHGGMEAILLVGINSVMMIVFAFMINNGTFDSLLINEQAQEALSPIKEQLTSGASFIILLGGIERLSALAIHLGLSILVLYGIRCRKIIFLFLAILIHAYFDFPAALYQAGVIKNIYVVELLIAMIAAGSIYWVVKSRKLFTDDKRAAD</sequence>
<keyword evidence="1" id="KW-1133">Transmembrane helix</keyword>
<dbReference type="PIRSF" id="PIRSF033101">
    <property type="entry name" value="UCP033101"/>
    <property type="match status" value="1"/>
</dbReference>
<organism evidence="2 3">
    <name type="scientific">Lederbergia citri</name>
    <dbReference type="NCBI Taxonomy" id="2833580"/>
    <lineage>
        <taxon>Bacteria</taxon>
        <taxon>Bacillati</taxon>
        <taxon>Bacillota</taxon>
        <taxon>Bacilli</taxon>
        <taxon>Bacillales</taxon>
        <taxon>Bacillaceae</taxon>
        <taxon>Lederbergia</taxon>
    </lineage>
</organism>
<protein>
    <submittedName>
        <fullName evidence="2">YhfC family intramembrane metalloprotease</fullName>
    </submittedName>
</protein>
<feature type="transmembrane region" description="Helical" evidence="1">
    <location>
        <begin position="76"/>
        <end position="102"/>
    </location>
</feature>
<dbReference type="AlphaFoldDB" id="A0A942TDH0"/>
<evidence type="ECO:0000313" key="3">
    <source>
        <dbReference type="Proteomes" id="UP000681414"/>
    </source>
</evidence>
<keyword evidence="3" id="KW-1185">Reference proteome</keyword>
<evidence type="ECO:0000313" key="2">
    <source>
        <dbReference type="EMBL" id="MBS4195926.1"/>
    </source>
</evidence>
<feature type="transmembrane region" description="Helical" evidence="1">
    <location>
        <begin position="6"/>
        <end position="27"/>
    </location>
</feature>
<keyword evidence="2" id="KW-0378">Hydrolase</keyword>
<dbReference type="RefSeq" id="WP_213125101.1">
    <property type="nucleotide sequence ID" value="NZ_JAGYPG010000002.1"/>
</dbReference>
<keyword evidence="1" id="KW-0812">Transmembrane</keyword>
<feature type="transmembrane region" description="Helical" evidence="1">
    <location>
        <begin position="34"/>
        <end position="56"/>
    </location>
</feature>
<feature type="transmembrane region" description="Helical" evidence="1">
    <location>
        <begin position="204"/>
        <end position="226"/>
    </location>
</feature>
<reference evidence="2 3" key="1">
    <citation type="submission" date="2021-05" db="EMBL/GenBank/DDBJ databases">
        <title>Novel Bacillus species.</title>
        <authorList>
            <person name="Liu G."/>
        </authorList>
    </citation>
    <scope>NUCLEOTIDE SEQUENCE [LARGE SCALE GENOMIC DNA]</scope>
    <source>
        <strain evidence="3">FJAT-49780</strain>
    </source>
</reference>
<feature type="transmembrane region" description="Helical" evidence="1">
    <location>
        <begin position="123"/>
        <end position="141"/>
    </location>
</feature>